<sequence length="161" mass="18440">MLNRFSNMSAQTNIDYKDRYEQLKADKAESGMRYSRILNDLNKAYQMLESIKGITDSAKEKIEAFCSDNMVENDIRSKVIEPATDNASSSVSVKEQKFVSYVRELIANFKETGSLRGIGMIAREYGVSSLTKEQFFRYGLNNEVVTDEYIISVYEKAKKHL</sequence>
<name>A0A8S5PF67_9CAUD</name>
<organism evidence="1">
    <name type="scientific">Siphoviridae sp. ctM5A27</name>
    <dbReference type="NCBI Taxonomy" id="2825459"/>
    <lineage>
        <taxon>Viruses</taxon>
        <taxon>Duplodnaviria</taxon>
        <taxon>Heunggongvirae</taxon>
        <taxon>Uroviricota</taxon>
        <taxon>Caudoviricetes</taxon>
    </lineage>
</organism>
<accession>A0A8S5PF67</accession>
<evidence type="ECO:0000313" key="1">
    <source>
        <dbReference type="EMBL" id="DAE05718.1"/>
    </source>
</evidence>
<reference evidence="1" key="1">
    <citation type="journal article" date="2021" name="Proc. Natl. Acad. Sci. U.S.A.">
        <title>A Catalog of Tens of Thousands of Viruses from Human Metagenomes Reveals Hidden Associations with Chronic Diseases.</title>
        <authorList>
            <person name="Tisza M.J."/>
            <person name="Buck C.B."/>
        </authorList>
    </citation>
    <scope>NUCLEOTIDE SEQUENCE</scope>
    <source>
        <strain evidence="1">CtM5A27</strain>
    </source>
</reference>
<proteinExistence type="predicted"/>
<protein>
    <submittedName>
        <fullName evidence="1">Uncharacterized protein</fullName>
    </submittedName>
</protein>
<dbReference type="EMBL" id="BK015415">
    <property type="protein sequence ID" value="DAE05718.1"/>
    <property type="molecule type" value="Genomic_DNA"/>
</dbReference>